<dbReference type="Proteomes" id="UP001189429">
    <property type="component" value="Unassembled WGS sequence"/>
</dbReference>
<evidence type="ECO:0000313" key="3">
    <source>
        <dbReference type="Proteomes" id="UP001189429"/>
    </source>
</evidence>
<protein>
    <submittedName>
        <fullName evidence="2">Uncharacterized protein</fullName>
    </submittedName>
</protein>
<comment type="caution">
    <text evidence="2">The sequence shown here is derived from an EMBL/GenBank/DDBJ whole genome shotgun (WGS) entry which is preliminary data.</text>
</comment>
<evidence type="ECO:0000313" key="2">
    <source>
        <dbReference type="EMBL" id="CAK0797519.1"/>
    </source>
</evidence>
<proteinExistence type="predicted"/>
<dbReference type="EMBL" id="CAUYUJ010001769">
    <property type="protein sequence ID" value="CAK0797519.1"/>
    <property type="molecule type" value="Genomic_DNA"/>
</dbReference>
<name>A0ABN9PW67_9DINO</name>
<sequence>MAIWGCGLLEAVVADAENRALSAPVLAPPGASSPRPNASLDRNEARSSEEVLQPPQRLKFDEGDAGRASSTWAGAQEADCRADAQGAPDEANAGCR</sequence>
<reference evidence="2" key="1">
    <citation type="submission" date="2023-10" db="EMBL/GenBank/DDBJ databases">
        <authorList>
            <person name="Chen Y."/>
            <person name="Shah S."/>
            <person name="Dougan E. K."/>
            <person name="Thang M."/>
            <person name="Chan C."/>
        </authorList>
    </citation>
    <scope>NUCLEOTIDE SEQUENCE [LARGE SCALE GENOMIC DNA]</scope>
</reference>
<evidence type="ECO:0000256" key="1">
    <source>
        <dbReference type="SAM" id="MobiDB-lite"/>
    </source>
</evidence>
<accession>A0ABN9PW67</accession>
<organism evidence="2 3">
    <name type="scientific">Prorocentrum cordatum</name>
    <dbReference type="NCBI Taxonomy" id="2364126"/>
    <lineage>
        <taxon>Eukaryota</taxon>
        <taxon>Sar</taxon>
        <taxon>Alveolata</taxon>
        <taxon>Dinophyceae</taxon>
        <taxon>Prorocentrales</taxon>
        <taxon>Prorocentraceae</taxon>
        <taxon>Prorocentrum</taxon>
    </lineage>
</organism>
<keyword evidence="3" id="KW-1185">Reference proteome</keyword>
<gene>
    <name evidence="2" type="ORF">PCOR1329_LOCUS6576</name>
</gene>
<feature type="non-terminal residue" evidence="2">
    <location>
        <position position="96"/>
    </location>
</feature>
<feature type="region of interest" description="Disordered" evidence="1">
    <location>
        <begin position="24"/>
        <end position="96"/>
    </location>
</feature>